<evidence type="ECO:0000256" key="3">
    <source>
        <dbReference type="ARBA" id="ARBA00022833"/>
    </source>
</evidence>
<proteinExistence type="inferred from homology"/>
<dbReference type="CDD" id="cd12797">
    <property type="entry name" value="M23_peptidase"/>
    <property type="match status" value="1"/>
</dbReference>
<evidence type="ECO:0000313" key="8">
    <source>
        <dbReference type="EMBL" id="QEE49600.1"/>
    </source>
</evidence>
<evidence type="ECO:0000256" key="4">
    <source>
        <dbReference type="ARBA" id="ARBA00023157"/>
    </source>
</evidence>
<keyword evidence="1" id="KW-0479">Metal-binding</keyword>
<dbReference type="InterPro" id="IPR011055">
    <property type="entry name" value="Dup_hybrid_motif"/>
</dbReference>
<name>A0A5B9FRI4_9FLAO</name>
<keyword evidence="2 6" id="KW-0732">Signal</keyword>
<feature type="chain" id="PRO_5022846412" evidence="6">
    <location>
        <begin position="29"/>
        <end position="159"/>
    </location>
</feature>
<evidence type="ECO:0000256" key="5">
    <source>
        <dbReference type="ARBA" id="ARBA00024361"/>
    </source>
</evidence>
<evidence type="ECO:0000256" key="1">
    <source>
        <dbReference type="ARBA" id="ARBA00022723"/>
    </source>
</evidence>
<dbReference type="RefSeq" id="WP_147583108.1">
    <property type="nucleotide sequence ID" value="NZ_CP042831.1"/>
</dbReference>
<feature type="domain" description="M23ase beta-sheet core" evidence="7">
    <location>
        <begin position="55"/>
        <end position="148"/>
    </location>
</feature>
<evidence type="ECO:0000313" key="9">
    <source>
        <dbReference type="Proteomes" id="UP000321222"/>
    </source>
</evidence>
<evidence type="ECO:0000256" key="2">
    <source>
        <dbReference type="ARBA" id="ARBA00022729"/>
    </source>
</evidence>
<reference evidence="8 9" key="1">
    <citation type="submission" date="2019-08" db="EMBL/GenBank/DDBJ databases">
        <title>Flavobacterium alkalisoli sp. nov., isolated from rhizosphere soil of Suaeda salsa.</title>
        <authorList>
            <person name="Sun J.-Q."/>
            <person name="Xu L."/>
        </authorList>
    </citation>
    <scope>NUCLEOTIDE SEQUENCE [LARGE SCALE GENOMIC DNA]</scope>
    <source>
        <strain evidence="8 9">XS-5</strain>
    </source>
</reference>
<dbReference type="EMBL" id="CP042831">
    <property type="protein sequence ID" value="QEE49600.1"/>
    <property type="molecule type" value="Genomic_DNA"/>
</dbReference>
<comment type="similarity">
    <text evidence="5">Belongs to the LECT2/MIM-1 family.</text>
</comment>
<dbReference type="PANTHER" id="PTHR11329:SF0">
    <property type="entry name" value="LEUKOCYTE CELL-DERIVED CHEMOTAXIN-2"/>
    <property type="match status" value="1"/>
</dbReference>
<dbReference type="KEGG" id="fak:FUA48_08400"/>
<sequence>MAAKKIIYIGVAAALILLLMSNSNKALAAITKKQKIRGCDPLGCGSFGARRGTHTHQGIDIVAAPGEDIFSPITGKVTRVAYPYASDLSYTGVEIVNEKYRVKMFYMSPTVVIPKTVLAGEKIGIAQNISAKHGAAMTNHVHIEVRDSLNRLIDPTNLF</sequence>
<evidence type="ECO:0000256" key="6">
    <source>
        <dbReference type="SAM" id="SignalP"/>
    </source>
</evidence>
<dbReference type="AlphaFoldDB" id="A0A5B9FRI4"/>
<gene>
    <name evidence="8" type="ORF">FUA48_08400</name>
</gene>
<organism evidence="8 9">
    <name type="scientific">Flavobacterium alkalisoli</name>
    <dbReference type="NCBI Taxonomy" id="2602769"/>
    <lineage>
        <taxon>Bacteria</taxon>
        <taxon>Pseudomonadati</taxon>
        <taxon>Bacteroidota</taxon>
        <taxon>Flavobacteriia</taxon>
        <taxon>Flavobacteriales</taxon>
        <taxon>Flavobacteriaceae</taxon>
        <taxon>Flavobacterium</taxon>
    </lineage>
</organism>
<dbReference type="Pfam" id="PF01551">
    <property type="entry name" value="Peptidase_M23"/>
    <property type="match status" value="1"/>
</dbReference>
<dbReference type="Proteomes" id="UP000321222">
    <property type="component" value="Chromosome"/>
</dbReference>
<dbReference type="SUPFAM" id="SSF51261">
    <property type="entry name" value="Duplicated hybrid motif"/>
    <property type="match status" value="1"/>
</dbReference>
<accession>A0A5B9FRI4</accession>
<keyword evidence="4" id="KW-1015">Disulfide bond</keyword>
<keyword evidence="3" id="KW-0862">Zinc</keyword>
<dbReference type="InterPro" id="IPR016047">
    <property type="entry name" value="M23ase_b-sheet_dom"/>
</dbReference>
<keyword evidence="9" id="KW-1185">Reference proteome</keyword>
<evidence type="ECO:0000259" key="7">
    <source>
        <dbReference type="Pfam" id="PF01551"/>
    </source>
</evidence>
<dbReference type="GO" id="GO:0046872">
    <property type="term" value="F:metal ion binding"/>
    <property type="evidence" value="ECO:0007669"/>
    <property type="project" value="UniProtKB-KW"/>
</dbReference>
<feature type="signal peptide" evidence="6">
    <location>
        <begin position="1"/>
        <end position="28"/>
    </location>
</feature>
<protein>
    <submittedName>
        <fullName evidence="8">M23 family metallopeptidase</fullName>
    </submittedName>
</protein>
<dbReference type="OrthoDB" id="1190137at2"/>
<dbReference type="Gene3D" id="2.70.70.10">
    <property type="entry name" value="Glucose Permease (Domain IIA)"/>
    <property type="match status" value="1"/>
</dbReference>
<dbReference type="PANTHER" id="PTHR11329">
    <property type="entry name" value="LEUKOCYTE CELL-DERIVED CHEMOTAXIN 2"/>
    <property type="match status" value="1"/>
</dbReference>
<dbReference type="InterPro" id="IPR008663">
    <property type="entry name" value="LECT2"/>
</dbReference>